<name>A0A1G6Z2U0_9SPHI</name>
<keyword evidence="3 6" id="KW-0326">Glycosidase</keyword>
<dbReference type="InterPro" id="IPR017853">
    <property type="entry name" value="GH"/>
</dbReference>
<dbReference type="PANTHER" id="PTHR31490">
    <property type="entry name" value="GLYCOSYL HYDROLASE"/>
    <property type="match status" value="1"/>
</dbReference>
<organism evidence="6 7">
    <name type="scientific">Mucilaginibacter pineti</name>
    <dbReference type="NCBI Taxonomy" id="1391627"/>
    <lineage>
        <taxon>Bacteria</taxon>
        <taxon>Pseudomonadati</taxon>
        <taxon>Bacteroidota</taxon>
        <taxon>Sphingobacteriia</taxon>
        <taxon>Sphingobacteriales</taxon>
        <taxon>Sphingobacteriaceae</taxon>
        <taxon>Mucilaginibacter</taxon>
    </lineage>
</organism>
<dbReference type="PANTHER" id="PTHR31490:SF90">
    <property type="entry name" value="ENDO-1,4-BETA-XYLANASE A"/>
    <property type="match status" value="1"/>
</dbReference>
<evidence type="ECO:0000256" key="3">
    <source>
        <dbReference type="ARBA" id="ARBA00023295"/>
    </source>
</evidence>
<evidence type="ECO:0000259" key="5">
    <source>
        <dbReference type="PROSITE" id="PS51760"/>
    </source>
</evidence>
<keyword evidence="4" id="KW-0624">Polysaccharide degradation</keyword>
<dbReference type="Proteomes" id="UP000199072">
    <property type="component" value="Unassembled WGS sequence"/>
</dbReference>
<accession>A0A1G6Z2U0</accession>
<gene>
    <name evidence="6" type="ORF">SAMN05216464_103195</name>
</gene>
<dbReference type="RefSeq" id="WP_091148004.1">
    <property type="nucleotide sequence ID" value="NZ_FNAI01000003.1"/>
</dbReference>
<keyword evidence="6" id="KW-0858">Xylan degradation</keyword>
<dbReference type="EMBL" id="FNAI01000003">
    <property type="protein sequence ID" value="SDD96940.1"/>
    <property type="molecule type" value="Genomic_DNA"/>
</dbReference>
<keyword evidence="7" id="KW-1185">Reference proteome</keyword>
<keyword evidence="2" id="KW-0119">Carbohydrate metabolism</keyword>
<dbReference type="OrthoDB" id="1032269at2"/>
<evidence type="ECO:0000256" key="4">
    <source>
        <dbReference type="ARBA" id="ARBA00023326"/>
    </source>
</evidence>
<dbReference type="GO" id="GO:0004553">
    <property type="term" value="F:hydrolase activity, hydrolyzing O-glycosyl compounds"/>
    <property type="evidence" value="ECO:0007669"/>
    <property type="project" value="InterPro"/>
</dbReference>
<dbReference type="STRING" id="1391627.SAMN05216464_103195"/>
<protein>
    <submittedName>
        <fullName evidence="6">Endo-1,4-beta-xylanase</fullName>
    </submittedName>
</protein>
<keyword evidence="1 6" id="KW-0378">Hydrolase</keyword>
<evidence type="ECO:0000313" key="6">
    <source>
        <dbReference type="EMBL" id="SDD96940.1"/>
    </source>
</evidence>
<reference evidence="6 7" key="1">
    <citation type="submission" date="2016-10" db="EMBL/GenBank/DDBJ databases">
        <authorList>
            <person name="de Groot N.N."/>
        </authorList>
    </citation>
    <scope>NUCLEOTIDE SEQUENCE [LARGE SCALE GENOMIC DNA]</scope>
    <source>
        <strain evidence="6 7">47C3B</strain>
    </source>
</reference>
<proteinExistence type="predicted"/>
<dbReference type="InterPro" id="IPR001000">
    <property type="entry name" value="GH10_dom"/>
</dbReference>
<dbReference type="SUPFAM" id="SSF51445">
    <property type="entry name" value="(Trans)glycosidases"/>
    <property type="match status" value="1"/>
</dbReference>
<evidence type="ECO:0000256" key="2">
    <source>
        <dbReference type="ARBA" id="ARBA00023277"/>
    </source>
</evidence>
<dbReference type="Pfam" id="PF00331">
    <property type="entry name" value="Glyco_hydro_10"/>
    <property type="match status" value="1"/>
</dbReference>
<dbReference type="AlphaFoldDB" id="A0A1G6Z2U0"/>
<dbReference type="InterPro" id="IPR044846">
    <property type="entry name" value="GH10"/>
</dbReference>
<evidence type="ECO:0000256" key="1">
    <source>
        <dbReference type="ARBA" id="ARBA00022801"/>
    </source>
</evidence>
<dbReference type="Gene3D" id="3.20.20.80">
    <property type="entry name" value="Glycosidases"/>
    <property type="match status" value="1"/>
</dbReference>
<sequence length="149" mass="17054">MITKESRLPISAQKHVLRIAFVCALYSGCLLKTVSAQPLIRDDDKGLKDYYKAYFPIGAAVSIRSLKGDEANLILREFNSITPENDMKMGPIHPREDFYNWRNADSILDFAIKHHIRIRGHNLLWHAQAPAWMFKDSNQSSMTLFSMTA</sequence>
<feature type="domain" description="GH10" evidence="5">
    <location>
        <begin position="41"/>
        <end position="149"/>
    </location>
</feature>
<evidence type="ECO:0000313" key="7">
    <source>
        <dbReference type="Proteomes" id="UP000199072"/>
    </source>
</evidence>
<dbReference type="PROSITE" id="PS51760">
    <property type="entry name" value="GH10_2"/>
    <property type="match status" value="1"/>
</dbReference>
<dbReference type="GO" id="GO:0045493">
    <property type="term" value="P:xylan catabolic process"/>
    <property type="evidence" value="ECO:0007669"/>
    <property type="project" value="UniProtKB-KW"/>
</dbReference>